<dbReference type="GO" id="GO:0005524">
    <property type="term" value="F:ATP binding"/>
    <property type="evidence" value="ECO:0007669"/>
    <property type="project" value="UniProtKB-KW"/>
</dbReference>
<dbReference type="SMART" id="SM00387">
    <property type="entry name" value="HATPase_c"/>
    <property type="match status" value="1"/>
</dbReference>
<dbReference type="AlphaFoldDB" id="A0A9D1PN64"/>
<evidence type="ECO:0000256" key="1">
    <source>
        <dbReference type="ARBA" id="ARBA00000085"/>
    </source>
</evidence>
<dbReference type="SMART" id="SM00388">
    <property type="entry name" value="HisKA"/>
    <property type="match status" value="1"/>
</dbReference>
<dbReference type="InterPro" id="IPR003660">
    <property type="entry name" value="HAMP_dom"/>
</dbReference>
<feature type="transmembrane region" description="Helical" evidence="13">
    <location>
        <begin position="6"/>
        <end position="28"/>
    </location>
</feature>
<evidence type="ECO:0000313" key="16">
    <source>
        <dbReference type="EMBL" id="HIV74464.1"/>
    </source>
</evidence>
<keyword evidence="8 16" id="KW-0418">Kinase</keyword>
<dbReference type="EMBL" id="DXHX01000075">
    <property type="protein sequence ID" value="HIV74464.1"/>
    <property type="molecule type" value="Genomic_DNA"/>
</dbReference>
<keyword evidence="6" id="KW-0808">Transferase</keyword>
<feature type="domain" description="Histidine kinase" evidence="14">
    <location>
        <begin position="253"/>
        <end position="469"/>
    </location>
</feature>
<keyword evidence="13" id="KW-1133">Transmembrane helix</keyword>
<evidence type="ECO:0000256" key="4">
    <source>
        <dbReference type="ARBA" id="ARBA00022475"/>
    </source>
</evidence>
<dbReference type="PANTHER" id="PTHR43047:SF72">
    <property type="entry name" value="OSMOSENSING HISTIDINE PROTEIN KINASE SLN1"/>
    <property type="match status" value="1"/>
</dbReference>
<dbReference type="SUPFAM" id="SSF55874">
    <property type="entry name" value="ATPase domain of HSP90 chaperone/DNA topoisomerase II/histidine kinase"/>
    <property type="match status" value="1"/>
</dbReference>
<comment type="catalytic activity">
    <reaction evidence="1">
        <text>ATP + protein L-histidine = ADP + protein N-phospho-L-histidine.</text>
        <dbReference type="EC" id="2.7.13.3"/>
    </reaction>
</comment>
<sequence length="470" mass="53411">MKFKYFYQQLLSHISVIIVAFLIVALLFTQFVEQYMYENKTEELMTYGETILTNLTASEKPAQQLLQEYGNVLKNRPIHFSLFNEQSEIIYASDGKIPDIHLDDADWNEVTKGNKVVVKKDYEQFKEGATYVILPYFQGERFVGGILLAAPISGLSNAIDAMNASLWKSVYIAVATALLLSAFLARFHVRRINVLKRATSAVAKEDYSITLPTSTVDEIGELAVDFQHMVDQLEQSANEIERLENRRRQFMADVSHELKTPLTTIRGMIEGLENNMIPASEQGRALHLAEQEAKRLIRLVNENLDYEKIRSNQIQLQIEKVRVEELYSIVKEQLYDLAKKKGNDIMIDVPSDMYVEADMDRLLQIVMNIVKNSMQFTENGVITLQAYEEAASAVLVLKDTGIGMDTKEVEHIWERFYKADISRTTNPYGEFGLGLSIVKQLVTLHDGTIDVQSIKGKGTVFTITLPKSKD</sequence>
<dbReference type="PROSITE" id="PS50109">
    <property type="entry name" value="HIS_KIN"/>
    <property type="match status" value="1"/>
</dbReference>
<dbReference type="InterPro" id="IPR005467">
    <property type="entry name" value="His_kinase_dom"/>
</dbReference>
<dbReference type="InterPro" id="IPR003594">
    <property type="entry name" value="HATPase_dom"/>
</dbReference>
<evidence type="ECO:0000256" key="11">
    <source>
        <dbReference type="ARBA" id="ARBA00023136"/>
    </source>
</evidence>
<dbReference type="CDD" id="cd06225">
    <property type="entry name" value="HAMP"/>
    <property type="match status" value="1"/>
</dbReference>
<dbReference type="Gene3D" id="1.10.287.130">
    <property type="match status" value="1"/>
</dbReference>
<name>A0A9D1PN64_9BACI</name>
<evidence type="ECO:0000256" key="9">
    <source>
        <dbReference type="ARBA" id="ARBA00022840"/>
    </source>
</evidence>
<dbReference type="PANTHER" id="PTHR43047">
    <property type="entry name" value="TWO-COMPONENT HISTIDINE PROTEIN KINASE"/>
    <property type="match status" value="1"/>
</dbReference>
<gene>
    <name evidence="16" type="ORF">H9895_05200</name>
</gene>
<dbReference type="SMART" id="SM00304">
    <property type="entry name" value="HAMP"/>
    <property type="match status" value="1"/>
</dbReference>
<dbReference type="PROSITE" id="PS50885">
    <property type="entry name" value="HAMP"/>
    <property type="match status" value="1"/>
</dbReference>
<organism evidence="16 17">
    <name type="scientific">Candidatus Pseudogracilibacillus intestinigallinarum</name>
    <dbReference type="NCBI Taxonomy" id="2838742"/>
    <lineage>
        <taxon>Bacteria</taxon>
        <taxon>Bacillati</taxon>
        <taxon>Bacillota</taxon>
        <taxon>Bacilli</taxon>
        <taxon>Bacillales</taxon>
        <taxon>Bacillaceae</taxon>
        <taxon>Pseudogracilibacillus</taxon>
    </lineage>
</organism>
<dbReference type="SUPFAM" id="SSF47384">
    <property type="entry name" value="Homodimeric domain of signal transducing histidine kinase"/>
    <property type="match status" value="1"/>
</dbReference>
<keyword evidence="10" id="KW-0902">Two-component regulatory system</keyword>
<dbReference type="GO" id="GO:0009927">
    <property type="term" value="F:histidine phosphotransfer kinase activity"/>
    <property type="evidence" value="ECO:0007669"/>
    <property type="project" value="TreeGrafter"/>
</dbReference>
<reference evidence="16" key="2">
    <citation type="submission" date="2021-04" db="EMBL/GenBank/DDBJ databases">
        <authorList>
            <person name="Gilroy R."/>
        </authorList>
    </citation>
    <scope>NUCLEOTIDE SEQUENCE</scope>
    <source>
        <strain evidence="16">CHK169-2315</strain>
    </source>
</reference>
<reference evidence="16" key="1">
    <citation type="journal article" date="2021" name="PeerJ">
        <title>Extensive microbial diversity within the chicken gut microbiome revealed by metagenomics and culture.</title>
        <authorList>
            <person name="Gilroy R."/>
            <person name="Ravi A."/>
            <person name="Getino M."/>
            <person name="Pursley I."/>
            <person name="Horton D.L."/>
            <person name="Alikhan N.F."/>
            <person name="Baker D."/>
            <person name="Gharbi K."/>
            <person name="Hall N."/>
            <person name="Watson M."/>
            <person name="Adriaenssens E.M."/>
            <person name="Foster-Nyarko E."/>
            <person name="Jarju S."/>
            <person name="Secka A."/>
            <person name="Antonio M."/>
            <person name="Oren A."/>
            <person name="Chaudhuri R.R."/>
            <person name="La Ragione R."/>
            <person name="Hildebrand F."/>
            <person name="Pallen M.J."/>
        </authorList>
    </citation>
    <scope>NUCLEOTIDE SEQUENCE</scope>
    <source>
        <strain evidence="16">CHK169-2315</strain>
    </source>
</reference>
<feature type="domain" description="HAMP" evidence="15">
    <location>
        <begin position="186"/>
        <end position="238"/>
    </location>
</feature>
<keyword evidence="9" id="KW-0067">ATP-binding</keyword>
<dbReference type="GO" id="GO:0000155">
    <property type="term" value="F:phosphorelay sensor kinase activity"/>
    <property type="evidence" value="ECO:0007669"/>
    <property type="project" value="InterPro"/>
</dbReference>
<keyword evidence="12" id="KW-0175">Coiled coil</keyword>
<evidence type="ECO:0000256" key="12">
    <source>
        <dbReference type="SAM" id="Coils"/>
    </source>
</evidence>
<evidence type="ECO:0000256" key="3">
    <source>
        <dbReference type="ARBA" id="ARBA00012438"/>
    </source>
</evidence>
<dbReference type="InterPro" id="IPR003661">
    <property type="entry name" value="HisK_dim/P_dom"/>
</dbReference>
<comment type="subcellular location">
    <subcellularLocation>
        <location evidence="2">Cell membrane</location>
        <topology evidence="2">Multi-pass membrane protein</topology>
    </subcellularLocation>
</comment>
<dbReference type="GO" id="GO:0005886">
    <property type="term" value="C:plasma membrane"/>
    <property type="evidence" value="ECO:0007669"/>
    <property type="project" value="UniProtKB-SubCell"/>
</dbReference>
<comment type="caution">
    <text evidence="16">The sequence shown here is derived from an EMBL/GenBank/DDBJ whole genome shotgun (WGS) entry which is preliminary data.</text>
</comment>
<evidence type="ECO:0000256" key="8">
    <source>
        <dbReference type="ARBA" id="ARBA00022777"/>
    </source>
</evidence>
<evidence type="ECO:0000256" key="5">
    <source>
        <dbReference type="ARBA" id="ARBA00022553"/>
    </source>
</evidence>
<evidence type="ECO:0000313" key="17">
    <source>
        <dbReference type="Proteomes" id="UP000823937"/>
    </source>
</evidence>
<keyword evidence="4" id="KW-1003">Cell membrane</keyword>
<proteinExistence type="predicted"/>
<dbReference type="Gene3D" id="3.30.565.10">
    <property type="entry name" value="Histidine kinase-like ATPase, C-terminal domain"/>
    <property type="match status" value="1"/>
</dbReference>
<evidence type="ECO:0000256" key="6">
    <source>
        <dbReference type="ARBA" id="ARBA00022679"/>
    </source>
</evidence>
<dbReference type="InterPro" id="IPR036890">
    <property type="entry name" value="HATPase_C_sf"/>
</dbReference>
<keyword evidence="11 13" id="KW-0472">Membrane</keyword>
<dbReference type="FunFam" id="3.30.565.10:FF:000006">
    <property type="entry name" value="Sensor histidine kinase WalK"/>
    <property type="match status" value="1"/>
</dbReference>
<dbReference type="InterPro" id="IPR036097">
    <property type="entry name" value="HisK_dim/P_sf"/>
</dbReference>
<dbReference type="Pfam" id="PF00512">
    <property type="entry name" value="HisKA"/>
    <property type="match status" value="1"/>
</dbReference>
<dbReference type="InterPro" id="IPR004358">
    <property type="entry name" value="Sig_transdc_His_kin-like_C"/>
</dbReference>
<dbReference type="Gene3D" id="6.10.340.10">
    <property type="match status" value="1"/>
</dbReference>
<feature type="transmembrane region" description="Helical" evidence="13">
    <location>
        <begin position="171"/>
        <end position="189"/>
    </location>
</feature>
<dbReference type="FunFam" id="1.10.287.130:FF:000001">
    <property type="entry name" value="Two-component sensor histidine kinase"/>
    <property type="match status" value="1"/>
</dbReference>
<evidence type="ECO:0000256" key="2">
    <source>
        <dbReference type="ARBA" id="ARBA00004651"/>
    </source>
</evidence>
<dbReference type="EC" id="2.7.13.3" evidence="3"/>
<keyword evidence="7" id="KW-0547">Nucleotide-binding</keyword>
<protein>
    <recommendedName>
        <fullName evidence="3">histidine kinase</fullName>
        <ecNumber evidence="3">2.7.13.3</ecNumber>
    </recommendedName>
</protein>
<keyword evidence="13" id="KW-0812">Transmembrane</keyword>
<dbReference type="SUPFAM" id="SSF158472">
    <property type="entry name" value="HAMP domain-like"/>
    <property type="match status" value="1"/>
</dbReference>
<evidence type="ECO:0000259" key="15">
    <source>
        <dbReference type="PROSITE" id="PS50885"/>
    </source>
</evidence>
<dbReference type="Pfam" id="PF02518">
    <property type="entry name" value="HATPase_c"/>
    <property type="match status" value="1"/>
</dbReference>
<evidence type="ECO:0000256" key="7">
    <source>
        <dbReference type="ARBA" id="ARBA00022741"/>
    </source>
</evidence>
<dbReference type="PRINTS" id="PR00344">
    <property type="entry name" value="BCTRLSENSOR"/>
</dbReference>
<dbReference type="CDD" id="cd00082">
    <property type="entry name" value="HisKA"/>
    <property type="match status" value="1"/>
</dbReference>
<dbReference type="Pfam" id="PF00672">
    <property type="entry name" value="HAMP"/>
    <property type="match status" value="1"/>
</dbReference>
<evidence type="ECO:0000256" key="10">
    <source>
        <dbReference type="ARBA" id="ARBA00023012"/>
    </source>
</evidence>
<keyword evidence="5" id="KW-0597">Phosphoprotein</keyword>
<feature type="coiled-coil region" evidence="12">
    <location>
        <begin position="223"/>
        <end position="253"/>
    </location>
</feature>
<evidence type="ECO:0000256" key="13">
    <source>
        <dbReference type="SAM" id="Phobius"/>
    </source>
</evidence>
<dbReference type="Proteomes" id="UP000823937">
    <property type="component" value="Unassembled WGS sequence"/>
</dbReference>
<accession>A0A9D1PN64</accession>
<evidence type="ECO:0000259" key="14">
    <source>
        <dbReference type="PROSITE" id="PS50109"/>
    </source>
</evidence>